<dbReference type="EMBL" id="HBGO01039172">
    <property type="protein sequence ID" value="CAD9362386.1"/>
    <property type="molecule type" value="Transcribed_RNA"/>
</dbReference>
<evidence type="ECO:0000313" key="2">
    <source>
        <dbReference type="EMBL" id="CAD9362386.1"/>
    </source>
</evidence>
<accession>A0A6U1ZRH7</accession>
<name>A0A6U1ZRH7_TRICV</name>
<sequence length="228" mass="24340">MAAAAALKKNKAQSDDTVGPPPGSIAAMAAAAALKKSNKKSEGNDGPPPGGIAAMAAAAAQKKNKARSYGGDGGPPPGGIAAMAAAAAMKKQNKKQEKYDTDGIETSADHIGDASAPYQKANENQDHDEASLYFSARVKEDFYARLSPPMKQSGKKSNDAPFDEIRENIDTRKSLHKNSGKMCDEIEDGDDLVIEAAFDRMKEDFRSTMMKEKQPPNEISDAPFDERY</sequence>
<feature type="compositionally biased region" description="Basic and acidic residues" evidence="1">
    <location>
        <begin position="94"/>
        <end position="112"/>
    </location>
</feature>
<feature type="region of interest" description="Disordered" evidence="1">
    <location>
        <begin position="206"/>
        <end position="228"/>
    </location>
</feature>
<dbReference type="EMBL" id="HBGO01039183">
    <property type="protein sequence ID" value="CAD9362392.1"/>
    <property type="molecule type" value="Transcribed_RNA"/>
</dbReference>
<feature type="compositionally biased region" description="Basic and acidic residues" evidence="1">
    <location>
        <begin position="206"/>
        <end position="215"/>
    </location>
</feature>
<feature type="region of interest" description="Disordered" evidence="1">
    <location>
        <begin position="1"/>
        <end position="128"/>
    </location>
</feature>
<gene>
    <name evidence="2" type="ORF">OSIN01602_LOCUS22708</name>
    <name evidence="3" type="ORF">OSIN01602_LOCUS22714</name>
</gene>
<protein>
    <submittedName>
        <fullName evidence="3">Uncharacterized protein</fullName>
    </submittedName>
</protein>
<feature type="compositionally biased region" description="Low complexity" evidence="1">
    <location>
        <begin position="79"/>
        <end position="88"/>
    </location>
</feature>
<evidence type="ECO:0000313" key="3">
    <source>
        <dbReference type="EMBL" id="CAD9362392.1"/>
    </source>
</evidence>
<evidence type="ECO:0000256" key="1">
    <source>
        <dbReference type="SAM" id="MobiDB-lite"/>
    </source>
</evidence>
<organism evidence="3">
    <name type="scientific">Trieres chinensis</name>
    <name type="common">Marine centric diatom</name>
    <name type="synonym">Odontella sinensis</name>
    <dbReference type="NCBI Taxonomy" id="1514140"/>
    <lineage>
        <taxon>Eukaryota</taxon>
        <taxon>Sar</taxon>
        <taxon>Stramenopiles</taxon>
        <taxon>Ochrophyta</taxon>
        <taxon>Bacillariophyta</taxon>
        <taxon>Mediophyceae</taxon>
        <taxon>Biddulphiophycidae</taxon>
        <taxon>Eupodiscales</taxon>
        <taxon>Parodontellaceae</taxon>
        <taxon>Trieres</taxon>
    </lineage>
</organism>
<proteinExistence type="predicted"/>
<dbReference type="AlphaFoldDB" id="A0A6U1ZRH7"/>
<reference evidence="3" key="1">
    <citation type="submission" date="2021-01" db="EMBL/GenBank/DDBJ databases">
        <authorList>
            <person name="Corre E."/>
            <person name="Pelletier E."/>
            <person name="Niang G."/>
            <person name="Scheremetjew M."/>
            <person name="Finn R."/>
            <person name="Kale V."/>
            <person name="Holt S."/>
            <person name="Cochrane G."/>
            <person name="Meng A."/>
            <person name="Brown T."/>
            <person name="Cohen L."/>
        </authorList>
    </citation>
    <scope>NUCLEOTIDE SEQUENCE</scope>
    <source>
        <strain evidence="3">Grunow 1884</strain>
    </source>
</reference>